<comment type="caution">
    <text evidence="2">The sequence shown here is derived from an EMBL/GenBank/DDBJ whole genome shotgun (WGS) entry which is preliminary data.</text>
</comment>
<feature type="compositionally biased region" description="Basic and acidic residues" evidence="1">
    <location>
        <begin position="1"/>
        <end position="17"/>
    </location>
</feature>
<protein>
    <submittedName>
        <fullName evidence="2">Uncharacterized protein</fullName>
    </submittedName>
</protein>
<reference evidence="2 3" key="1">
    <citation type="journal article" date="2021" name="Elife">
        <title>Chloroplast acquisition without the gene transfer in kleptoplastic sea slugs, Plakobranchus ocellatus.</title>
        <authorList>
            <person name="Maeda T."/>
            <person name="Takahashi S."/>
            <person name="Yoshida T."/>
            <person name="Shimamura S."/>
            <person name="Takaki Y."/>
            <person name="Nagai Y."/>
            <person name="Toyoda A."/>
            <person name="Suzuki Y."/>
            <person name="Arimoto A."/>
            <person name="Ishii H."/>
            <person name="Satoh N."/>
            <person name="Nishiyama T."/>
            <person name="Hasebe M."/>
            <person name="Maruyama T."/>
            <person name="Minagawa J."/>
            <person name="Obokata J."/>
            <person name="Shigenobu S."/>
        </authorList>
    </citation>
    <scope>NUCLEOTIDE SEQUENCE [LARGE SCALE GENOMIC DNA]</scope>
</reference>
<sequence length="98" mass="11084">MFVPKELRIDSTLENRLKTNKQATSPHPGVRQEHVDDGSDGNEDDTQWDKDQLDGEVLMLKPGHASVPHGGQMLLAACMGDELEDRPNDFDRRDDDRE</sequence>
<name>A0AAV4C847_9GAST</name>
<evidence type="ECO:0000313" key="2">
    <source>
        <dbReference type="EMBL" id="GFO26879.1"/>
    </source>
</evidence>
<evidence type="ECO:0000313" key="3">
    <source>
        <dbReference type="Proteomes" id="UP000735302"/>
    </source>
</evidence>
<accession>A0AAV4C847</accession>
<feature type="region of interest" description="Disordered" evidence="1">
    <location>
        <begin position="78"/>
        <end position="98"/>
    </location>
</feature>
<evidence type="ECO:0000256" key="1">
    <source>
        <dbReference type="SAM" id="MobiDB-lite"/>
    </source>
</evidence>
<organism evidence="2 3">
    <name type="scientific">Plakobranchus ocellatus</name>
    <dbReference type="NCBI Taxonomy" id="259542"/>
    <lineage>
        <taxon>Eukaryota</taxon>
        <taxon>Metazoa</taxon>
        <taxon>Spiralia</taxon>
        <taxon>Lophotrochozoa</taxon>
        <taxon>Mollusca</taxon>
        <taxon>Gastropoda</taxon>
        <taxon>Heterobranchia</taxon>
        <taxon>Euthyneura</taxon>
        <taxon>Panpulmonata</taxon>
        <taxon>Sacoglossa</taxon>
        <taxon>Placobranchoidea</taxon>
        <taxon>Plakobranchidae</taxon>
        <taxon>Plakobranchus</taxon>
    </lineage>
</organism>
<dbReference type="EMBL" id="BLXT01005873">
    <property type="protein sequence ID" value="GFO26879.1"/>
    <property type="molecule type" value="Genomic_DNA"/>
</dbReference>
<gene>
    <name evidence="2" type="ORF">PoB_005338400</name>
</gene>
<feature type="compositionally biased region" description="Basic and acidic residues" evidence="1">
    <location>
        <begin position="85"/>
        <end position="98"/>
    </location>
</feature>
<feature type="region of interest" description="Disordered" evidence="1">
    <location>
        <begin position="1"/>
        <end position="52"/>
    </location>
</feature>
<dbReference type="Proteomes" id="UP000735302">
    <property type="component" value="Unassembled WGS sequence"/>
</dbReference>
<proteinExistence type="predicted"/>
<dbReference type="AlphaFoldDB" id="A0AAV4C847"/>
<keyword evidence="3" id="KW-1185">Reference proteome</keyword>